<dbReference type="OrthoDB" id="1920064at2759"/>
<dbReference type="EMBL" id="CAAALY010052866">
    <property type="protein sequence ID" value="VEL21740.1"/>
    <property type="molecule type" value="Genomic_DNA"/>
</dbReference>
<dbReference type="Gene3D" id="3.10.20.90">
    <property type="entry name" value="Phosphatidylinositol 3-kinase Catalytic Subunit, Chain A, domain 1"/>
    <property type="match status" value="1"/>
</dbReference>
<evidence type="ECO:0000256" key="1">
    <source>
        <dbReference type="SAM" id="MobiDB-lite"/>
    </source>
</evidence>
<reference evidence="3" key="1">
    <citation type="submission" date="2018-11" db="EMBL/GenBank/DDBJ databases">
        <authorList>
            <consortium name="Pathogen Informatics"/>
        </authorList>
    </citation>
    <scope>NUCLEOTIDE SEQUENCE</scope>
</reference>
<sequence>EKVRAEEEADERRRAYLVQLQHRNAAVAAAQHRLSMAARLPPEPPAPGSPAGDAFLEQPAGRLGIATLRFRLPRGITRLPHETNPDHNAGERGSSGSGARSEACSQRAEEEAERERKLELELEGERDRMPILQKGGLITRRFAGTNTLEDILGYIESLGFPVDDFKLLTTYPSRDVRLILFPPLFIYLIWNSTTISLNIHLRLHVQ</sequence>
<evidence type="ECO:0000313" key="3">
    <source>
        <dbReference type="EMBL" id="VEL21740.1"/>
    </source>
</evidence>
<name>A0A448WWC7_9PLAT</name>
<dbReference type="InterPro" id="IPR001012">
    <property type="entry name" value="UBX_dom"/>
</dbReference>
<protein>
    <recommendedName>
        <fullName evidence="2">UBX domain-containing protein</fullName>
    </recommendedName>
</protein>
<keyword evidence="4" id="KW-1185">Reference proteome</keyword>
<accession>A0A448WWC7</accession>
<feature type="compositionally biased region" description="Low complexity" evidence="1">
    <location>
        <begin position="91"/>
        <end position="106"/>
    </location>
</feature>
<evidence type="ECO:0000313" key="4">
    <source>
        <dbReference type="Proteomes" id="UP000784294"/>
    </source>
</evidence>
<dbReference type="SUPFAM" id="SSF54236">
    <property type="entry name" value="Ubiquitin-like"/>
    <property type="match status" value="1"/>
</dbReference>
<evidence type="ECO:0000259" key="2">
    <source>
        <dbReference type="PROSITE" id="PS50033"/>
    </source>
</evidence>
<dbReference type="InterPro" id="IPR029071">
    <property type="entry name" value="Ubiquitin-like_domsf"/>
</dbReference>
<comment type="caution">
    <text evidence="3">The sequence shown here is derived from an EMBL/GenBank/DDBJ whole genome shotgun (WGS) entry which is preliminary data.</text>
</comment>
<gene>
    <name evidence="3" type="ORF">PXEA_LOCUS15180</name>
</gene>
<feature type="region of interest" description="Disordered" evidence="1">
    <location>
        <begin position="76"/>
        <end position="121"/>
    </location>
</feature>
<feature type="non-terminal residue" evidence="3">
    <location>
        <position position="1"/>
    </location>
</feature>
<feature type="compositionally biased region" description="Basic and acidic residues" evidence="1">
    <location>
        <begin position="107"/>
        <end position="121"/>
    </location>
</feature>
<organism evidence="3 4">
    <name type="scientific">Protopolystoma xenopodis</name>
    <dbReference type="NCBI Taxonomy" id="117903"/>
    <lineage>
        <taxon>Eukaryota</taxon>
        <taxon>Metazoa</taxon>
        <taxon>Spiralia</taxon>
        <taxon>Lophotrochozoa</taxon>
        <taxon>Platyhelminthes</taxon>
        <taxon>Monogenea</taxon>
        <taxon>Polyopisthocotylea</taxon>
        <taxon>Polystomatidea</taxon>
        <taxon>Polystomatidae</taxon>
        <taxon>Protopolystoma</taxon>
    </lineage>
</organism>
<feature type="compositionally biased region" description="Basic and acidic residues" evidence="1">
    <location>
        <begin position="79"/>
        <end position="90"/>
    </location>
</feature>
<dbReference type="Proteomes" id="UP000784294">
    <property type="component" value="Unassembled WGS sequence"/>
</dbReference>
<dbReference type="AlphaFoldDB" id="A0A448WWC7"/>
<dbReference type="PROSITE" id="PS50033">
    <property type="entry name" value="UBX"/>
    <property type="match status" value="1"/>
</dbReference>
<feature type="domain" description="UBX" evidence="2">
    <location>
        <begin position="132"/>
        <end position="174"/>
    </location>
</feature>
<proteinExistence type="predicted"/>